<name>A0ACC2NN56_9HYME</name>
<comment type="caution">
    <text evidence="1">The sequence shown here is derived from an EMBL/GenBank/DDBJ whole genome shotgun (WGS) entry which is preliminary data.</text>
</comment>
<gene>
    <name evidence="1" type="ORF">QAD02_003502</name>
</gene>
<keyword evidence="2" id="KW-1185">Reference proteome</keyword>
<organism evidence="1 2">
    <name type="scientific">Eretmocerus hayati</name>
    <dbReference type="NCBI Taxonomy" id="131215"/>
    <lineage>
        <taxon>Eukaryota</taxon>
        <taxon>Metazoa</taxon>
        <taxon>Ecdysozoa</taxon>
        <taxon>Arthropoda</taxon>
        <taxon>Hexapoda</taxon>
        <taxon>Insecta</taxon>
        <taxon>Pterygota</taxon>
        <taxon>Neoptera</taxon>
        <taxon>Endopterygota</taxon>
        <taxon>Hymenoptera</taxon>
        <taxon>Apocrita</taxon>
        <taxon>Proctotrupomorpha</taxon>
        <taxon>Chalcidoidea</taxon>
        <taxon>Aphelinidae</taxon>
        <taxon>Aphelininae</taxon>
        <taxon>Eretmocerus</taxon>
    </lineage>
</organism>
<evidence type="ECO:0000313" key="1">
    <source>
        <dbReference type="EMBL" id="KAJ8672243.1"/>
    </source>
</evidence>
<accession>A0ACC2NN56</accession>
<dbReference type="Proteomes" id="UP001239111">
    <property type="component" value="Chromosome 3"/>
</dbReference>
<evidence type="ECO:0000313" key="2">
    <source>
        <dbReference type="Proteomes" id="UP001239111"/>
    </source>
</evidence>
<sequence length="120" mass="14257">MPVNYAYAPMAIDELPLNRWLPVTKFKPFGDDKITMLLEDKVQIILPKHVTYWARGNKEKFLKLQDETRNPMLFIVAERNLRVTSEHTLNEYQTLYYSPGKQVREKMVMMSRIPHKIAIY</sequence>
<proteinExistence type="predicted"/>
<reference evidence="1" key="1">
    <citation type="submission" date="2023-04" db="EMBL/GenBank/DDBJ databases">
        <title>A chromosome-level genome assembly of the parasitoid wasp Eretmocerus hayati.</title>
        <authorList>
            <person name="Zhong Y."/>
            <person name="Liu S."/>
            <person name="Liu Y."/>
        </authorList>
    </citation>
    <scope>NUCLEOTIDE SEQUENCE</scope>
    <source>
        <strain evidence="1">ZJU_SS_LIU_2023</strain>
    </source>
</reference>
<protein>
    <submittedName>
        <fullName evidence="1">Uncharacterized protein</fullName>
    </submittedName>
</protein>
<dbReference type="EMBL" id="CM056743">
    <property type="protein sequence ID" value="KAJ8672243.1"/>
    <property type="molecule type" value="Genomic_DNA"/>
</dbReference>